<accession>A0A1H9IZV9</accession>
<keyword evidence="1" id="KW-0812">Transmembrane</keyword>
<evidence type="ECO:0000313" key="3">
    <source>
        <dbReference type="Proteomes" id="UP000198556"/>
    </source>
</evidence>
<dbReference type="Proteomes" id="UP000198556">
    <property type="component" value="Unassembled WGS sequence"/>
</dbReference>
<evidence type="ECO:0000313" key="2">
    <source>
        <dbReference type="EMBL" id="SEQ80058.1"/>
    </source>
</evidence>
<evidence type="ECO:0000256" key="1">
    <source>
        <dbReference type="SAM" id="Phobius"/>
    </source>
</evidence>
<keyword evidence="1" id="KW-1133">Transmembrane helix</keyword>
<sequence>MKNFTKFSQEFRYKKLHQLNLACAIIQILGTLIFMVANSGEFRVFVEGMPKFSFSLACGALLPGLAKVALIYLGFYIFISILEFVKMYLFLHFQDTPFPIVPADYNEDELVEDEFDDEDDEDNHCACGCGCDGH</sequence>
<proteinExistence type="predicted"/>
<protein>
    <submittedName>
        <fullName evidence="2">Uncharacterized protein</fullName>
    </submittedName>
</protein>
<dbReference type="AlphaFoldDB" id="A0A1H9IZV9"/>
<keyword evidence="3" id="KW-1185">Reference proteome</keyword>
<keyword evidence="1" id="KW-0472">Membrane</keyword>
<organism evidence="2 3">
    <name type="scientific">Granulicatella balaenopterae</name>
    <dbReference type="NCBI Taxonomy" id="137733"/>
    <lineage>
        <taxon>Bacteria</taxon>
        <taxon>Bacillati</taxon>
        <taxon>Bacillota</taxon>
        <taxon>Bacilli</taxon>
        <taxon>Lactobacillales</taxon>
        <taxon>Carnobacteriaceae</taxon>
        <taxon>Granulicatella</taxon>
    </lineage>
</organism>
<name>A0A1H9IZV9_9LACT</name>
<dbReference type="RefSeq" id="WP_089746158.1">
    <property type="nucleotide sequence ID" value="NZ_FOGF01000007.1"/>
</dbReference>
<dbReference type="EMBL" id="FOGF01000007">
    <property type="protein sequence ID" value="SEQ80058.1"/>
    <property type="molecule type" value="Genomic_DNA"/>
</dbReference>
<reference evidence="2 3" key="1">
    <citation type="submission" date="2016-10" db="EMBL/GenBank/DDBJ databases">
        <authorList>
            <person name="de Groot N.N."/>
        </authorList>
    </citation>
    <scope>NUCLEOTIDE SEQUENCE [LARGE SCALE GENOMIC DNA]</scope>
    <source>
        <strain evidence="2 3">DSM 15827</strain>
    </source>
</reference>
<feature type="transmembrane region" description="Helical" evidence="1">
    <location>
        <begin position="52"/>
        <end position="79"/>
    </location>
</feature>
<gene>
    <name evidence="2" type="ORF">SAMN05421767_10734</name>
</gene>
<feature type="transmembrane region" description="Helical" evidence="1">
    <location>
        <begin position="21"/>
        <end position="40"/>
    </location>
</feature>